<dbReference type="Pfam" id="PF13639">
    <property type="entry name" value="zf-RING_2"/>
    <property type="match status" value="1"/>
</dbReference>
<dbReference type="InterPro" id="IPR036420">
    <property type="entry name" value="BRCT_dom_sf"/>
</dbReference>
<name>A0AAD8QT84_LOLMU</name>
<evidence type="ECO:0000313" key="7">
    <source>
        <dbReference type="EMBL" id="KAK1608332.1"/>
    </source>
</evidence>
<keyword evidence="2 4" id="KW-0863">Zinc-finger</keyword>
<evidence type="ECO:0000313" key="8">
    <source>
        <dbReference type="Proteomes" id="UP001231189"/>
    </source>
</evidence>
<dbReference type="InterPro" id="IPR011011">
    <property type="entry name" value="Znf_FYVE_PHD"/>
</dbReference>
<dbReference type="SUPFAM" id="SSF57850">
    <property type="entry name" value="RING/U-box"/>
    <property type="match status" value="1"/>
</dbReference>
<dbReference type="InterPro" id="IPR013083">
    <property type="entry name" value="Znf_RING/FYVE/PHD"/>
</dbReference>
<reference evidence="7" key="1">
    <citation type="submission" date="2023-07" db="EMBL/GenBank/DDBJ databases">
        <title>A chromosome-level genome assembly of Lolium multiflorum.</title>
        <authorList>
            <person name="Chen Y."/>
            <person name="Copetti D."/>
            <person name="Kolliker R."/>
            <person name="Studer B."/>
        </authorList>
    </citation>
    <scope>NUCLEOTIDE SEQUENCE</scope>
    <source>
        <strain evidence="7">02402/16</strain>
        <tissue evidence="7">Leaf</tissue>
    </source>
</reference>
<gene>
    <name evidence="7" type="ORF">QYE76_032005</name>
</gene>
<keyword evidence="8" id="KW-1185">Reference proteome</keyword>
<protein>
    <submittedName>
        <fullName evidence="7">Uncharacterized protein</fullName>
    </submittedName>
</protein>
<dbReference type="InterPro" id="IPR001357">
    <property type="entry name" value="BRCT_dom"/>
</dbReference>
<feature type="domain" description="BRCT" evidence="6">
    <location>
        <begin position="1"/>
        <end position="84"/>
    </location>
</feature>
<dbReference type="SMART" id="SM00292">
    <property type="entry name" value="BRCT"/>
    <property type="match status" value="1"/>
</dbReference>
<accession>A0AAD8QT84</accession>
<proteinExistence type="predicted"/>
<dbReference type="PANTHER" id="PTHR47776:SF2">
    <property type="entry name" value="RING-TYPE E3 UBIQUITIN TRANSFERASE BRCA1"/>
    <property type="match status" value="1"/>
</dbReference>
<evidence type="ECO:0000256" key="1">
    <source>
        <dbReference type="ARBA" id="ARBA00022723"/>
    </source>
</evidence>
<dbReference type="SMART" id="SM00184">
    <property type="entry name" value="RING"/>
    <property type="match status" value="1"/>
</dbReference>
<sequence>MDKVVATVSGYHGDERHRLVKLISETGASYVGAMSRSITHLVCWRLEGKKYDIAKRLQTLVVSHRWFQDCLKEGRRLPEGPYMFESGEEAGSVPELPALPVPGKRSKINASLEDRCLKELTADFCSTSDARDVVKIDDSDSDFEPQGWSDSSLLKENFVVPGNSKKIHSRVVKGGKKRLKREQKSTDKDILHHRDKVPSFMISEGLPPLRYSSSRITSKQKGNLSRLLHNEAASRMGKTNDPLGKESRSKHARYLMEISDDDSLTDSFEKPQTLDTLSTEARRKIRSTNASSSYRQSTLESIYGYSETSMHDYESAKSEEQGNIGLGERPGGLQPGDLSVDEPSFCTQEQSNLDIAADDEKGDGEKLAMEEPSRVQRQAELSCVICWTDFSSTRGILPCGHRFCFSCIQGWADCLSSRGKVSTCPLCKASFSWISKVDEAGTSDQKIYSQTVPNAASTDIFMFADEGYDLPGPSSTQGACYQCHSREPEDLLQSCHVCRAQWVHSYCLDPPLFPWTCIHCRDLRRMYQRYR</sequence>
<dbReference type="PROSITE" id="PS50172">
    <property type="entry name" value="BRCT"/>
    <property type="match status" value="1"/>
</dbReference>
<evidence type="ECO:0000256" key="2">
    <source>
        <dbReference type="ARBA" id="ARBA00022771"/>
    </source>
</evidence>
<dbReference type="CDD" id="cd15489">
    <property type="entry name" value="PHD_SF"/>
    <property type="match status" value="1"/>
</dbReference>
<evidence type="ECO:0000256" key="4">
    <source>
        <dbReference type="PROSITE-ProRule" id="PRU00175"/>
    </source>
</evidence>
<keyword evidence="3" id="KW-0862">Zinc</keyword>
<dbReference type="SUPFAM" id="SSF52113">
    <property type="entry name" value="BRCT domain"/>
    <property type="match status" value="1"/>
</dbReference>
<organism evidence="7 8">
    <name type="scientific">Lolium multiflorum</name>
    <name type="common">Italian ryegrass</name>
    <name type="synonym">Lolium perenne subsp. multiflorum</name>
    <dbReference type="NCBI Taxonomy" id="4521"/>
    <lineage>
        <taxon>Eukaryota</taxon>
        <taxon>Viridiplantae</taxon>
        <taxon>Streptophyta</taxon>
        <taxon>Embryophyta</taxon>
        <taxon>Tracheophyta</taxon>
        <taxon>Spermatophyta</taxon>
        <taxon>Magnoliopsida</taxon>
        <taxon>Liliopsida</taxon>
        <taxon>Poales</taxon>
        <taxon>Poaceae</taxon>
        <taxon>BOP clade</taxon>
        <taxon>Pooideae</taxon>
        <taxon>Poodae</taxon>
        <taxon>Poeae</taxon>
        <taxon>Poeae Chloroplast Group 2 (Poeae type)</taxon>
        <taxon>Loliodinae</taxon>
        <taxon>Loliinae</taxon>
        <taxon>Lolium</taxon>
    </lineage>
</organism>
<dbReference type="SUPFAM" id="SSF57903">
    <property type="entry name" value="FYVE/PHD zinc finger"/>
    <property type="match status" value="1"/>
</dbReference>
<keyword evidence="1" id="KW-0479">Metal-binding</keyword>
<comment type="caution">
    <text evidence="7">The sequence shown here is derived from an EMBL/GenBank/DDBJ whole genome shotgun (WGS) entry which is preliminary data.</text>
</comment>
<dbReference type="PROSITE" id="PS50089">
    <property type="entry name" value="ZF_RING_2"/>
    <property type="match status" value="1"/>
</dbReference>
<evidence type="ECO:0000256" key="3">
    <source>
        <dbReference type="ARBA" id="ARBA00022833"/>
    </source>
</evidence>
<dbReference type="InterPro" id="IPR001841">
    <property type="entry name" value="Znf_RING"/>
</dbReference>
<dbReference type="GO" id="GO:0008270">
    <property type="term" value="F:zinc ion binding"/>
    <property type="evidence" value="ECO:0007669"/>
    <property type="project" value="UniProtKB-KW"/>
</dbReference>
<feature type="domain" description="RING-type" evidence="5">
    <location>
        <begin position="383"/>
        <end position="428"/>
    </location>
</feature>
<evidence type="ECO:0000259" key="6">
    <source>
        <dbReference type="PROSITE" id="PS50172"/>
    </source>
</evidence>
<dbReference type="Gene3D" id="3.30.40.10">
    <property type="entry name" value="Zinc/RING finger domain, C3HC4 (zinc finger)"/>
    <property type="match status" value="1"/>
</dbReference>
<dbReference type="Gene3D" id="3.40.50.10190">
    <property type="entry name" value="BRCT domain"/>
    <property type="match status" value="1"/>
</dbReference>
<dbReference type="PROSITE" id="PS00518">
    <property type="entry name" value="ZF_RING_1"/>
    <property type="match status" value="1"/>
</dbReference>
<dbReference type="AlphaFoldDB" id="A0AAD8QT84"/>
<dbReference type="Proteomes" id="UP001231189">
    <property type="component" value="Unassembled WGS sequence"/>
</dbReference>
<evidence type="ECO:0000259" key="5">
    <source>
        <dbReference type="PROSITE" id="PS50089"/>
    </source>
</evidence>
<dbReference type="PANTHER" id="PTHR47776">
    <property type="entry name" value="F5A8.9 PROTEIN"/>
    <property type="match status" value="1"/>
</dbReference>
<dbReference type="InterPro" id="IPR017907">
    <property type="entry name" value="Znf_RING_CS"/>
</dbReference>
<dbReference type="Pfam" id="PF12738">
    <property type="entry name" value="PTCB-BRCT"/>
    <property type="match status" value="1"/>
</dbReference>
<dbReference type="EMBL" id="JAUUTY010000007">
    <property type="protein sequence ID" value="KAK1608332.1"/>
    <property type="molecule type" value="Genomic_DNA"/>
</dbReference>